<feature type="region of interest" description="Disordered" evidence="1">
    <location>
        <begin position="225"/>
        <end position="253"/>
    </location>
</feature>
<sequence>MEEHRRNCFFSEECNKFQLDSHEQNDFDDFNLENRVNALESFYTEDGANAATNYVEDGANAPEISYAEDGEGAPESPYKEDGASAENTFSSQVKCEANTEDGACAPESRSREASFGKEDISEQPKYAGLGEGHSKILTSACDAYNSSMVEPMDKAQEYGSKTEHGTSSKQQRNVESLNGPVFGESKLLQPSSTSAESDDGMFSTSAILCPAGLYCTDLVNHSRSTKNLSFPSPMTGGTESISSNKFCIPGPGR</sequence>
<dbReference type="EMBL" id="CASHTH010004051">
    <property type="protein sequence ID" value="CAI8052898.1"/>
    <property type="molecule type" value="Genomic_DNA"/>
</dbReference>
<dbReference type="AlphaFoldDB" id="A0AA35XBS6"/>
<accession>A0AA35XBS6</accession>
<gene>
    <name evidence="2" type="ORF">GBAR_LOCUS28942</name>
</gene>
<evidence type="ECO:0000313" key="3">
    <source>
        <dbReference type="Proteomes" id="UP001174909"/>
    </source>
</evidence>
<feature type="compositionally biased region" description="Basic and acidic residues" evidence="1">
    <location>
        <begin position="108"/>
        <end position="122"/>
    </location>
</feature>
<feature type="compositionally biased region" description="Polar residues" evidence="1">
    <location>
        <begin position="225"/>
        <end position="245"/>
    </location>
</feature>
<name>A0AA35XBS6_GEOBA</name>
<reference evidence="2" key="1">
    <citation type="submission" date="2023-03" db="EMBL/GenBank/DDBJ databases">
        <authorList>
            <person name="Steffen K."/>
            <person name="Cardenas P."/>
        </authorList>
    </citation>
    <scope>NUCLEOTIDE SEQUENCE</scope>
</reference>
<dbReference type="Proteomes" id="UP001174909">
    <property type="component" value="Unassembled WGS sequence"/>
</dbReference>
<organism evidence="2 3">
    <name type="scientific">Geodia barretti</name>
    <name type="common">Barrett's horny sponge</name>
    <dbReference type="NCBI Taxonomy" id="519541"/>
    <lineage>
        <taxon>Eukaryota</taxon>
        <taxon>Metazoa</taxon>
        <taxon>Porifera</taxon>
        <taxon>Demospongiae</taxon>
        <taxon>Heteroscleromorpha</taxon>
        <taxon>Tetractinellida</taxon>
        <taxon>Astrophorina</taxon>
        <taxon>Geodiidae</taxon>
        <taxon>Geodia</taxon>
    </lineage>
</organism>
<proteinExistence type="predicted"/>
<keyword evidence="3" id="KW-1185">Reference proteome</keyword>
<evidence type="ECO:0000256" key="1">
    <source>
        <dbReference type="SAM" id="MobiDB-lite"/>
    </source>
</evidence>
<comment type="caution">
    <text evidence="2">The sequence shown here is derived from an EMBL/GenBank/DDBJ whole genome shotgun (WGS) entry which is preliminary data.</text>
</comment>
<evidence type="ECO:0000313" key="2">
    <source>
        <dbReference type="EMBL" id="CAI8052898.1"/>
    </source>
</evidence>
<protein>
    <submittedName>
        <fullName evidence="2">Uncharacterized protein</fullName>
    </submittedName>
</protein>
<feature type="region of interest" description="Disordered" evidence="1">
    <location>
        <begin position="64"/>
        <end position="128"/>
    </location>
</feature>